<feature type="domain" description="EamA" evidence="2">
    <location>
        <begin position="4"/>
        <end position="138"/>
    </location>
</feature>
<dbReference type="InterPro" id="IPR000620">
    <property type="entry name" value="EamA_dom"/>
</dbReference>
<dbReference type="AlphaFoldDB" id="A0A7J3XXP0"/>
<dbReference type="Gene3D" id="1.10.3730.20">
    <property type="match status" value="1"/>
</dbReference>
<keyword evidence="1" id="KW-0472">Membrane</keyword>
<proteinExistence type="predicted"/>
<evidence type="ECO:0000256" key="1">
    <source>
        <dbReference type="SAM" id="Phobius"/>
    </source>
</evidence>
<dbReference type="GO" id="GO:0016020">
    <property type="term" value="C:membrane"/>
    <property type="evidence" value="ECO:0007669"/>
    <property type="project" value="InterPro"/>
</dbReference>
<evidence type="ECO:0000259" key="2">
    <source>
        <dbReference type="Pfam" id="PF00892"/>
    </source>
</evidence>
<name>A0A7J3XXP0_9CREN</name>
<accession>A0A7J3XXP0</accession>
<dbReference type="Pfam" id="PF00892">
    <property type="entry name" value="EamA"/>
    <property type="match status" value="1"/>
</dbReference>
<comment type="caution">
    <text evidence="3">The sequence shown here is derived from an EMBL/GenBank/DDBJ whole genome shotgun (WGS) entry which is preliminary data.</text>
</comment>
<sequence length="139" mass="14815">MEDWLVYALLDALMAALATILAKIGLSGVDSITATAMRSIVMMFFTVGLMLVVKGPGLVQTLTSRDIIYIVLSGVAGALSWILYFLALQKGPTTPVVVVDKSSLLFIVVMSILLLGEPLSVKKIVSVALMFTAILLLSI</sequence>
<dbReference type="EMBL" id="DRYK01000025">
    <property type="protein sequence ID" value="HHP67440.1"/>
    <property type="molecule type" value="Genomic_DNA"/>
</dbReference>
<feature type="transmembrane region" description="Helical" evidence="1">
    <location>
        <begin position="6"/>
        <end position="24"/>
    </location>
</feature>
<feature type="transmembrane region" description="Helical" evidence="1">
    <location>
        <begin position="67"/>
        <end position="86"/>
    </location>
</feature>
<dbReference type="SUPFAM" id="SSF103481">
    <property type="entry name" value="Multidrug resistance efflux transporter EmrE"/>
    <property type="match status" value="1"/>
</dbReference>
<feature type="transmembrane region" description="Helical" evidence="1">
    <location>
        <begin position="36"/>
        <end position="55"/>
    </location>
</feature>
<evidence type="ECO:0000313" key="3">
    <source>
        <dbReference type="EMBL" id="HHP67440.1"/>
    </source>
</evidence>
<keyword evidence="1" id="KW-1133">Transmembrane helix</keyword>
<dbReference type="InterPro" id="IPR037185">
    <property type="entry name" value="EmrE-like"/>
</dbReference>
<organism evidence="3">
    <name type="scientific">Thermogladius calderae</name>
    <dbReference type="NCBI Taxonomy" id="1200300"/>
    <lineage>
        <taxon>Archaea</taxon>
        <taxon>Thermoproteota</taxon>
        <taxon>Thermoprotei</taxon>
        <taxon>Desulfurococcales</taxon>
        <taxon>Desulfurococcaceae</taxon>
        <taxon>Thermogladius</taxon>
    </lineage>
</organism>
<protein>
    <submittedName>
        <fullName evidence="3">EamA family transporter</fullName>
    </submittedName>
</protein>
<feature type="transmembrane region" description="Helical" evidence="1">
    <location>
        <begin position="98"/>
        <end position="115"/>
    </location>
</feature>
<dbReference type="PANTHER" id="PTHR22911">
    <property type="entry name" value="ACYL-MALONYL CONDENSING ENZYME-RELATED"/>
    <property type="match status" value="1"/>
</dbReference>
<dbReference type="PANTHER" id="PTHR22911:SF137">
    <property type="entry name" value="SOLUTE CARRIER FAMILY 35 MEMBER G2-RELATED"/>
    <property type="match status" value="1"/>
</dbReference>
<keyword evidence="1" id="KW-0812">Transmembrane</keyword>
<reference evidence="3" key="1">
    <citation type="journal article" date="2020" name="mSystems">
        <title>Genome- and Community-Level Interaction Insights into Carbon Utilization and Element Cycling Functions of Hydrothermarchaeota in Hydrothermal Sediment.</title>
        <authorList>
            <person name="Zhou Z."/>
            <person name="Liu Y."/>
            <person name="Xu W."/>
            <person name="Pan J."/>
            <person name="Luo Z.H."/>
            <person name="Li M."/>
        </authorList>
    </citation>
    <scope>NUCLEOTIDE SEQUENCE [LARGE SCALE GENOMIC DNA]</scope>
    <source>
        <strain evidence="3">SpSt-110</strain>
    </source>
</reference>
<gene>
    <name evidence="3" type="ORF">ENM60_01385</name>
</gene>